<dbReference type="PANTHER" id="PTHR34135">
    <property type="entry name" value="LYSOZYME"/>
    <property type="match status" value="1"/>
</dbReference>
<name>A0A1S8L3B5_9CLOT</name>
<keyword evidence="2 4" id="KW-0378">Hydrolase</keyword>
<protein>
    <recommendedName>
        <fullName evidence="4">Lysozyme</fullName>
        <ecNumber evidence="4">3.2.1.17</ecNumber>
    </recommendedName>
</protein>
<dbReference type="InterPro" id="IPR008270">
    <property type="entry name" value="Glyco_hydro_25_AS"/>
</dbReference>
<organism evidence="5 6">
    <name type="scientific">Clostridium felsineum</name>
    <dbReference type="NCBI Taxonomy" id="36839"/>
    <lineage>
        <taxon>Bacteria</taxon>
        <taxon>Bacillati</taxon>
        <taxon>Bacillota</taxon>
        <taxon>Clostridia</taxon>
        <taxon>Eubacteriales</taxon>
        <taxon>Clostridiaceae</taxon>
        <taxon>Clostridium</taxon>
    </lineage>
</organism>
<dbReference type="InterPro" id="IPR002053">
    <property type="entry name" value="Glyco_hydro_25"/>
</dbReference>
<dbReference type="GO" id="GO:0016998">
    <property type="term" value="P:cell wall macromolecule catabolic process"/>
    <property type="evidence" value="ECO:0007669"/>
    <property type="project" value="InterPro"/>
</dbReference>
<dbReference type="Pfam" id="PF01183">
    <property type="entry name" value="Glyco_hydro_25"/>
    <property type="match status" value="1"/>
</dbReference>
<evidence type="ECO:0000313" key="6">
    <source>
        <dbReference type="Proteomes" id="UP000190951"/>
    </source>
</evidence>
<dbReference type="RefSeq" id="WP_077834843.1">
    <property type="nucleotide sequence ID" value="NZ_CP096983.1"/>
</dbReference>
<dbReference type="InterPro" id="IPR036366">
    <property type="entry name" value="PGBDSf"/>
</dbReference>
<dbReference type="InterPro" id="IPR017853">
    <property type="entry name" value="GH"/>
</dbReference>
<dbReference type="GO" id="GO:0016052">
    <property type="term" value="P:carbohydrate catabolic process"/>
    <property type="evidence" value="ECO:0007669"/>
    <property type="project" value="TreeGrafter"/>
</dbReference>
<dbReference type="EC" id="3.2.1.17" evidence="4"/>
<dbReference type="InterPro" id="IPR036365">
    <property type="entry name" value="PGBD-like_sf"/>
</dbReference>
<dbReference type="PROSITE" id="PS51904">
    <property type="entry name" value="GLYCOSYL_HYDROL_F25_2"/>
    <property type="match status" value="1"/>
</dbReference>
<dbReference type="GO" id="GO:0009253">
    <property type="term" value="P:peptidoglycan catabolic process"/>
    <property type="evidence" value="ECO:0007669"/>
    <property type="project" value="InterPro"/>
</dbReference>
<dbReference type="STRING" id="84029.CROST_28560"/>
<evidence type="ECO:0000256" key="1">
    <source>
        <dbReference type="ARBA" id="ARBA00010646"/>
    </source>
</evidence>
<evidence type="ECO:0000256" key="4">
    <source>
        <dbReference type="RuleBase" id="RU361176"/>
    </source>
</evidence>
<dbReference type="SUPFAM" id="SSF51445">
    <property type="entry name" value="(Trans)glycosidases"/>
    <property type="match status" value="1"/>
</dbReference>
<keyword evidence="6" id="KW-1185">Reference proteome</keyword>
<gene>
    <name evidence="5" type="primary">lyc_3</name>
    <name evidence="5" type="ORF">CROST_032830</name>
</gene>
<evidence type="ECO:0000256" key="3">
    <source>
        <dbReference type="ARBA" id="ARBA00023295"/>
    </source>
</evidence>
<dbReference type="SMART" id="SM00641">
    <property type="entry name" value="Glyco_25"/>
    <property type="match status" value="2"/>
</dbReference>
<accession>A0A1S8L3B5</accession>
<dbReference type="Proteomes" id="UP000190951">
    <property type="component" value="Chromosome"/>
</dbReference>
<keyword evidence="3 4" id="KW-0326">Glycosidase</keyword>
<dbReference type="CDD" id="cd06525">
    <property type="entry name" value="GH25_Lyc-like"/>
    <property type="match status" value="1"/>
</dbReference>
<dbReference type="Gene3D" id="3.20.20.80">
    <property type="entry name" value="Glycosidases"/>
    <property type="match status" value="1"/>
</dbReference>
<dbReference type="InterPro" id="IPR018077">
    <property type="entry name" value="Glyco_hydro_fam25_subgr"/>
</dbReference>
<dbReference type="SUPFAM" id="SSF47090">
    <property type="entry name" value="PGBD-like"/>
    <property type="match status" value="2"/>
</dbReference>
<sequence length="327" mass="35912">MKGIDIYSGNGAVDFNLLKENGVEVVYIKATEGITYTDCTYRDFYNGAKAAGLKVGFYHFLRANNPISEAEHFLNAISGLELDCKCAIDVEVTFGQDNDKISSNVRQFADYLKAKGIDTCIYTYTNFYKNNLNESIRNIPLWVAEYGVDRPNISSEYVGFQHSENGSLSGINGDVDLNEFGEGILIGKTGACNTVEVHSESDTIKIIQQQLNTLLKKGLTVDGIEGECTISAIKEFQGVMGLVQDGIWGQKTVSAVNEIFSKPVDGVPYPHYEYATKYIQYRVGGKVDGVFSNGTKVNVQNWQAQHGLLADGVVGAGTWNKLLNENC</sequence>
<dbReference type="KEGG" id="crw:CROST_032830"/>
<dbReference type="InterPro" id="IPR002477">
    <property type="entry name" value="Peptidoglycan-bd-like"/>
</dbReference>
<dbReference type="PROSITE" id="PS00953">
    <property type="entry name" value="GLYCOSYL_HYDROL_F25_1"/>
    <property type="match status" value="1"/>
</dbReference>
<comment type="catalytic activity">
    <reaction evidence="4">
        <text>Hydrolysis of (1-&gt;4)-beta-linkages between N-acetylmuramic acid and N-acetyl-D-glucosamine residues in a peptidoglycan and between N-acetyl-D-glucosamine residues in chitodextrins.</text>
        <dbReference type="EC" id="3.2.1.17"/>
    </reaction>
</comment>
<dbReference type="Gene3D" id="1.10.101.10">
    <property type="entry name" value="PGBD-like superfamily/PGBD"/>
    <property type="match status" value="2"/>
</dbReference>
<evidence type="ECO:0000313" key="5">
    <source>
        <dbReference type="EMBL" id="URZ12560.1"/>
    </source>
</evidence>
<evidence type="ECO:0000256" key="2">
    <source>
        <dbReference type="ARBA" id="ARBA00022801"/>
    </source>
</evidence>
<dbReference type="Pfam" id="PF01471">
    <property type="entry name" value="PG_binding_1"/>
    <property type="match status" value="2"/>
</dbReference>
<dbReference type="EMBL" id="CP096983">
    <property type="protein sequence ID" value="URZ12560.1"/>
    <property type="molecule type" value="Genomic_DNA"/>
</dbReference>
<dbReference type="GO" id="GO:0003796">
    <property type="term" value="F:lysozyme activity"/>
    <property type="evidence" value="ECO:0007669"/>
    <property type="project" value="UniProtKB-EC"/>
</dbReference>
<comment type="similarity">
    <text evidence="1 4">Belongs to the glycosyl hydrolase 25 family.</text>
</comment>
<dbReference type="AlphaFoldDB" id="A0A1S8L3B5"/>
<dbReference type="PANTHER" id="PTHR34135:SF2">
    <property type="entry name" value="LYSOZYME"/>
    <property type="match status" value="1"/>
</dbReference>
<proteinExistence type="inferred from homology"/>
<reference evidence="5 6" key="1">
    <citation type="submission" date="2022-04" db="EMBL/GenBank/DDBJ databases">
        <title>Genome sequence of C. roseum typestrain.</title>
        <authorList>
            <person name="Poehlein A."/>
            <person name="Schoch T."/>
            <person name="Duerre P."/>
            <person name="Daniel R."/>
        </authorList>
    </citation>
    <scope>NUCLEOTIDE SEQUENCE [LARGE SCALE GENOMIC DNA]</scope>
    <source>
        <strain evidence="5 6">DSM 7320</strain>
    </source>
</reference>